<dbReference type="Gene3D" id="3.40.640.10">
    <property type="entry name" value="Type I PLP-dependent aspartate aminotransferase-like (Major domain)"/>
    <property type="match status" value="1"/>
</dbReference>
<accession>A0ABU0XRW9</accession>
<dbReference type="CDD" id="cd00616">
    <property type="entry name" value="AHBA_syn"/>
    <property type="match status" value="1"/>
</dbReference>
<dbReference type="Gene3D" id="3.90.1150.10">
    <property type="entry name" value="Aspartate Aminotransferase, domain 1"/>
    <property type="match status" value="1"/>
</dbReference>
<dbReference type="InterPro" id="IPR015422">
    <property type="entry name" value="PyrdxlP-dep_Trfase_small"/>
</dbReference>
<dbReference type="EC" id="2.6.1.-" evidence="3"/>
<protein>
    <submittedName>
        <fullName evidence="3">DegT/DnrJ/EryC1/StrS family aminotransferase</fullName>
        <ecNumber evidence="3">2.6.1.-</ecNumber>
    </submittedName>
</protein>
<keyword evidence="4" id="KW-1185">Reference proteome</keyword>
<evidence type="ECO:0000256" key="1">
    <source>
        <dbReference type="ARBA" id="ARBA00037999"/>
    </source>
</evidence>
<dbReference type="InterPro" id="IPR000653">
    <property type="entry name" value="DegT/StrS_aminotransferase"/>
</dbReference>
<dbReference type="PIRSF" id="PIRSF000390">
    <property type="entry name" value="PLP_StrS"/>
    <property type="match status" value="1"/>
</dbReference>
<keyword evidence="3" id="KW-0808">Transferase</keyword>
<reference evidence="3 4" key="1">
    <citation type="submission" date="2023-08" db="EMBL/GenBank/DDBJ databases">
        <title>Draft genome sequence of Janthinobacterium lividum.</title>
        <authorList>
            <person name="Chun B.H."/>
            <person name="Lee Y."/>
        </authorList>
    </citation>
    <scope>NUCLEOTIDE SEQUENCE [LARGE SCALE GENOMIC DNA]</scope>
    <source>
        <strain evidence="3 4">AMJK</strain>
    </source>
</reference>
<dbReference type="RefSeq" id="WP_307779042.1">
    <property type="nucleotide sequence ID" value="NZ_JAVFKP010000002.1"/>
</dbReference>
<dbReference type="SUPFAM" id="SSF53383">
    <property type="entry name" value="PLP-dependent transferases"/>
    <property type="match status" value="1"/>
</dbReference>
<evidence type="ECO:0000313" key="4">
    <source>
        <dbReference type="Proteomes" id="UP001237592"/>
    </source>
</evidence>
<dbReference type="PANTHER" id="PTHR30244:SF34">
    <property type="entry name" value="DTDP-4-AMINO-4,6-DIDEOXYGALACTOSE TRANSAMINASE"/>
    <property type="match status" value="1"/>
</dbReference>
<dbReference type="InterPro" id="IPR015424">
    <property type="entry name" value="PyrdxlP-dep_Trfase"/>
</dbReference>
<dbReference type="EMBL" id="JAVFKP010000002">
    <property type="protein sequence ID" value="MDQ4626265.1"/>
    <property type="molecule type" value="Genomic_DNA"/>
</dbReference>
<dbReference type="GO" id="GO:0008483">
    <property type="term" value="F:transaminase activity"/>
    <property type="evidence" value="ECO:0007669"/>
    <property type="project" value="UniProtKB-KW"/>
</dbReference>
<name>A0ABU0XRW9_9BURK</name>
<proteinExistence type="inferred from homology"/>
<dbReference type="Pfam" id="PF01041">
    <property type="entry name" value="DegT_DnrJ_EryC1"/>
    <property type="match status" value="1"/>
</dbReference>
<comment type="caution">
    <text evidence="3">The sequence shown here is derived from an EMBL/GenBank/DDBJ whole genome shotgun (WGS) entry which is preliminary data.</text>
</comment>
<dbReference type="Proteomes" id="UP001237592">
    <property type="component" value="Unassembled WGS sequence"/>
</dbReference>
<keyword evidence="3" id="KW-0032">Aminotransferase</keyword>
<comment type="similarity">
    <text evidence="1 2">Belongs to the DegT/DnrJ/EryC1 family.</text>
</comment>
<keyword evidence="2" id="KW-0663">Pyridoxal phosphate</keyword>
<dbReference type="PANTHER" id="PTHR30244">
    <property type="entry name" value="TRANSAMINASE"/>
    <property type="match status" value="1"/>
</dbReference>
<organism evidence="3 4">
    <name type="scientific">Janthinobacterium lividum</name>
    <dbReference type="NCBI Taxonomy" id="29581"/>
    <lineage>
        <taxon>Bacteria</taxon>
        <taxon>Pseudomonadati</taxon>
        <taxon>Pseudomonadota</taxon>
        <taxon>Betaproteobacteria</taxon>
        <taxon>Burkholderiales</taxon>
        <taxon>Oxalobacteraceae</taxon>
        <taxon>Janthinobacterium</taxon>
    </lineage>
</organism>
<gene>
    <name evidence="3" type="ORF">RB624_10255</name>
</gene>
<dbReference type="InterPro" id="IPR015421">
    <property type="entry name" value="PyrdxlP-dep_Trfase_major"/>
</dbReference>
<evidence type="ECO:0000313" key="3">
    <source>
        <dbReference type="EMBL" id="MDQ4626265.1"/>
    </source>
</evidence>
<sequence length="383" mass="41845">MLLRLCVAAHCLMPLVNRKLKMIPLVKVGFPDKQVLMPALEQVLYSGQVGEGELVYEFERRFAEHFGLPFALGMSSGTAALHAALHLAGVRAGDEVISTSMTAEPTNVVILQMGAVPVFADVDALSGNLDPAAIEAGITSKTKAILIVHYAGMPVRLAEIAAIARRHGIALIEDCAHAMGARYDGAAIGTIGDFAIFSLQAIKHMTTVDGGMLTMRDASLIREAKKFRWFGLEKGVPRTEVDITSIGYKYNMNNVTATFGLAQLQDIDARVLNPHKENGRYFDRAIGAIPGLAVAVFDERAEPSYWLYTVLSDDSADVERRLAAIGVSASKLHRPNHLHSIFKELAAPLPQLDTYYRRMVHIPCGWWLGAEDRERIVDALKKG</sequence>
<evidence type="ECO:0000256" key="2">
    <source>
        <dbReference type="RuleBase" id="RU004508"/>
    </source>
</evidence>